<evidence type="ECO:0000256" key="3">
    <source>
        <dbReference type="ARBA" id="ARBA00023125"/>
    </source>
</evidence>
<dbReference type="KEGG" id="pvd:CFBP1590__4534"/>
<dbReference type="Gene3D" id="3.90.220.20">
    <property type="entry name" value="DNA methylase specificity domains"/>
    <property type="match status" value="2"/>
</dbReference>
<dbReference type="SUPFAM" id="SSF116734">
    <property type="entry name" value="DNA methylase specificity domain"/>
    <property type="match status" value="2"/>
</dbReference>
<evidence type="ECO:0000256" key="2">
    <source>
        <dbReference type="ARBA" id="ARBA00022747"/>
    </source>
</evidence>
<proteinExistence type="inferred from homology"/>
<organism evidence="5 6">
    <name type="scientific">Pseudomonas viridiflava</name>
    <name type="common">Phytomonas viridiflava</name>
    <dbReference type="NCBI Taxonomy" id="33069"/>
    <lineage>
        <taxon>Bacteria</taxon>
        <taxon>Pseudomonadati</taxon>
        <taxon>Pseudomonadota</taxon>
        <taxon>Gammaproteobacteria</taxon>
        <taxon>Pseudomonadales</taxon>
        <taxon>Pseudomonadaceae</taxon>
        <taxon>Pseudomonas</taxon>
    </lineage>
</organism>
<dbReference type="PANTHER" id="PTHR30408:SF12">
    <property type="entry name" value="TYPE I RESTRICTION ENZYME MJAVIII SPECIFICITY SUBUNIT"/>
    <property type="match status" value="1"/>
</dbReference>
<name>A0A1Y6JSJ2_PSEVI</name>
<dbReference type="AlphaFoldDB" id="A0A1Y6JSJ2"/>
<comment type="similarity">
    <text evidence="1">Belongs to the type-I restriction system S methylase family.</text>
</comment>
<evidence type="ECO:0000313" key="6">
    <source>
        <dbReference type="Proteomes" id="UP000196842"/>
    </source>
</evidence>
<dbReference type="Proteomes" id="UP000196842">
    <property type="component" value="Chromosome I"/>
</dbReference>
<dbReference type="InterPro" id="IPR000055">
    <property type="entry name" value="Restrct_endonuc_typeI_TRD"/>
</dbReference>
<dbReference type="CDD" id="cd17260">
    <property type="entry name" value="RMtype1_S_EcoEI-TRD1-CR1_like"/>
    <property type="match status" value="1"/>
</dbReference>
<accession>A0A1Y6JSJ2</accession>
<dbReference type="InterPro" id="IPR044946">
    <property type="entry name" value="Restrct_endonuc_typeI_TRD_sf"/>
</dbReference>
<dbReference type="EMBL" id="LT855380">
    <property type="protein sequence ID" value="SMS12120.1"/>
    <property type="molecule type" value="Genomic_DNA"/>
</dbReference>
<dbReference type="GeneID" id="47766192"/>
<reference evidence="5 6" key="1">
    <citation type="submission" date="2017-05" db="EMBL/GenBank/DDBJ databases">
        <authorList>
            <person name="Song R."/>
            <person name="Chenine A.L."/>
            <person name="Ruprecht R.M."/>
        </authorList>
    </citation>
    <scope>NUCLEOTIDE SEQUENCE [LARGE SCALE GENOMIC DNA]</scope>
    <source>
        <strain evidence="5 6">CFBP 1590</strain>
    </source>
</reference>
<dbReference type="PANTHER" id="PTHR30408">
    <property type="entry name" value="TYPE-1 RESTRICTION ENZYME ECOKI SPECIFICITY PROTEIN"/>
    <property type="match status" value="1"/>
</dbReference>
<evidence type="ECO:0000313" key="5">
    <source>
        <dbReference type="EMBL" id="SMS12120.1"/>
    </source>
</evidence>
<dbReference type="GO" id="GO:0009307">
    <property type="term" value="P:DNA restriction-modification system"/>
    <property type="evidence" value="ECO:0007669"/>
    <property type="project" value="UniProtKB-KW"/>
</dbReference>
<dbReference type="REBASE" id="204723">
    <property type="entry name" value="S.Pvi1590ORF4535P"/>
</dbReference>
<protein>
    <submittedName>
        <fullName evidence="5">Type I restriction-modification system, specificity subunit S</fullName>
    </submittedName>
</protein>
<keyword evidence="3" id="KW-0238">DNA-binding</keyword>
<feature type="domain" description="Type I restriction modification DNA specificity" evidence="4">
    <location>
        <begin position="226"/>
        <end position="372"/>
    </location>
</feature>
<evidence type="ECO:0000256" key="1">
    <source>
        <dbReference type="ARBA" id="ARBA00010923"/>
    </source>
</evidence>
<dbReference type="InterPro" id="IPR052021">
    <property type="entry name" value="Type-I_RS_S_subunit"/>
</dbReference>
<dbReference type="RefSeq" id="WP_088235965.1">
    <property type="nucleotide sequence ID" value="NZ_LT855380.1"/>
</dbReference>
<keyword evidence="2" id="KW-0680">Restriction system</keyword>
<feature type="domain" description="Type I restriction modification DNA specificity" evidence="4">
    <location>
        <begin position="39"/>
        <end position="173"/>
    </location>
</feature>
<dbReference type="Pfam" id="PF01420">
    <property type="entry name" value="Methylase_S"/>
    <property type="match status" value="2"/>
</dbReference>
<dbReference type="GO" id="GO:0003677">
    <property type="term" value="F:DNA binding"/>
    <property type="evidence" value="ECO:0007669"/>
    <property type="project" value="UniProtKB-KW"/>
</dbReference>
<gene>
    <name evidence="5" type="ORF">CFBP1590__4534</name>
</gene>
<sequence>MKTVPLSRIVQINPRLPRGLEDSREISFVPMASVSEDGGITLQETRNFGEVKKGFTYFQRGDVLLAKITPCFENGKSALADNLEHPIGFGSTEFHVLRAIPGKVDSRFLYHLVRSKQLLFLGQNSMKGAAGHKRVPAEFLETFEVPKWSLDDQIRIAHLLCKVEGLVAQRKQHLRQLDDLLRSVFLEMFGPDSPGHETWPQVEIRELAAEHKGAMRTGPFGSNLLHSEFTSEGDVAVLGIDNAVQNRFAWGERRFISDEKYQELQSYRIFPGDVIVTIMGTIGRSAVIPDDIPVAINTKHLAAITLNREVANPLFLSYSIHSSPFVRKQFASKNRGAIMSGLNLGLIKETKIKRPPIELQNRFADIHGQVDKLRSSYLQSLCNLEALYGALSQQAFKGELDLSRVALPAAPIEGVSTVATALPTPTAAPTIKLPEPELLLSALEYREQLQPLLHFWLEAYRAQLGCAAFSVESFIAAAQTRLAVLHPDNDFELDADAYEHIKSWVFEALTAGHLEQTRNITGHEKESGKPIFGNMVELKVAQA</sequence>
<evidence type="ECO:0000259" key="4">
    <source>
        <dbReference type="Pfam" id="PF01420"/>
    </source>
</evidence>